<dbReference type="Pfam" id="PF02181">
    <property type="entry name" value="FH2"/>
    <property type="match status" value="1"/>
</dbReference>
<feature type="domain" description="FH2" evidence="4">
    <location>
        <begin position="763"/>
        <end position="1157"/>
    </location>
</feature>
<dbReference type="InterPro" id="IPR041387">
    <property type="entry name" value="FHOD1_GBD_N"/>
</dbReference>
<dbReference type="PROSITE" id="PS51232">
    <property type="entry name" value="GBD_FH3"/>
    <property type="match status" value="1"/>
</dbReference>
<sequence length="1298" mass="143176">MAVVEAAEATVPCRVQYLEDADPFAFGSFPEPRRAPVYALEEALALGAQLPALHRLVGAPLPLEDCTLQVSPSGHYLDLDLSLLEQKDDLEGFYEEVRKGRRPTLILRTQLSVRVHAIIEKLYNSQGPELRRSLFSLKQLFQEDKDLVPEFVNLEGLTSLSQIMLFVDGMQGVINHNETVQWLYTLSGSPFRLVVKTALKLLLVFVEYTEPNALLLIRAVNAVDQARGACPWSNLMAILEQRNGADTELLVFTMTLINKTLAALPDQDTFYDVTDCLEQQGMEQVVQQYLGSKGTDLDLKQQFTLYESALKLEDDVEEPPSGGRKERRRTDEGRRGRRSQGGSQDPSADAQPLLESPGTPKEPPAEDTLPIPAPSSPAEPCPTSIYNSTSSVRLTLASPPAEKEQPPGPGERSVYNPLQVIDDVPSLQHLMPRGAWAGRDLPGLSWLPVNPGAMGREDAPSLHGDKPILKKFEARFLENLAAAQKEKISSMAKGRLDVLSDTTLEHPTALAWERDHGTSDSGMEPPSITGSHLARSDITDSCSTISSDTKFMLDMLYAKDSLELGREVFHERPLSPRIQAEVEMDTKGSSSQEQESAWLHGRAPDGPVASAHAKLVRAMSSIDDESHTQKLENTGMMPIKKDTELTWERLETIPVQLKIKDLDFTDLGEEEDFDILDTGPMTNGSFLHSGIEAMSAGTFMAPPPPPALPGCPPPPPPPPAIPGCPPPPPPPPALPGCPSPPPPPPAVPGCLPPPGLPGPSTTDGPSQAKKKRTVKLFWKELKQLDGTVEPGRFGQGTLWASLQNVEVNTAKLEHLFESRSKEAPTSKKAIDGKKVVVVLDPKRSNAINIGLTVLPPIHIIKTAVLNFDEFAVSKEGIEKILTMVPTEEEKQKIQEAQLANPDVPLGSAEQFLLSLSSISDLTARLQLWAFKLDYESLEQEIAEPLFDLKVGMEQLARNHTFKCILATLLAMGNFLNGSQSRGFELSYLEKVSEVKDTVHRQSLLYHLCQMVVEKFPETTDLYSEIASITRSAKIDFEELANSLVQLERRCRASWHNLKVIAKHETKPVLKTKLTEFLKDSTQRIIVLKVVHRRVLNRFHSFLLYLGYPASTAREVKVTSICKLLREFALEYRTCRERVLQQQKKRAAHRERSKTRGRLITETEKFSGIAEAVLPPAMVSSSPKEQMEAGHESMKIVLTSPTDIPARRSRASQGTGHGTPTQGSPAQEDVPSSPDDASDEIMDQLVKSVTHNANPRPCPNKERRRSRVNRKSLRRTLKSGLSDDLVQALGLGQAPGMEV</sequence>
<dbReference type="Gene3D" id="1.25.10.10">
    <property type="entry name" value="Leucine-rich Repeat Variant"/>
    <property type="match status" value="1"/>
</dbReference>
<evidence type="ECO:0000256" key="2">
    <source>
        <dbReference type="SAM" id="MobiDB-lite"/>
    </source>
</evidence>
<evidence type="ECO:0000313" key="6">
    <source>
        <dbReference type="Proteomes" id="UP000276834"/>
    </source>
</evidence>
<dbReference type="InterPro" id="IPR015425">
    <property type="entry name" value="FH2_Formin"/>
</dbReference>
<feature type="compositionally biased region" description="Polar residues" evidence="2">
    <location>
        <begin position="1210"/>
        <end position="1224"/>
    </location>
</feature>
<dbReference type="Pfam" id="PF24959">
    <property type="entry name" value="FH3_FHOD1-3"/>
    <property type="match status" value="1"/>
</dbReference>
<dbReference type="Gene3D" id="1.20.58.2220">
    <property type="entry name" value="Formin, FH2 domain"/>
    <property type="match status" value="1"/>
</dbReference>
<keyword evidence="1" id="KW-0009">Actin-binding</keyword>
<dbReference type="GO" id="GO:0005737">
    <property type="term" value="C:cytoplasm"/>
    <property type="evidence" value="ECO:0007669"/>
    <property type="project" value="TreeGrafter"/>
</dbReference>
<dbReference type="PANTHER" id="PTHR45920">
    <property type="entry name" value="FORMIN HOMOLOGY 2 DOMAIN CONTAINING, ISOFORM I"/>
    <property type="match status" value="1"/>
</dbReference>
<feature type="region of interest" description="Disordered" evidence="2">
    <location>
        <begin position="1198"/>
        <end position="1281"/>
    </location>
</feature>
<dbReference type="PANTHER" id="PTHR45920:SF2">
    <property type="entry name" value="FH1_FH2 DOMAIN-CONTAINING PROTEIN 1"/>
    <property type="match status" value="1"/>
</dbReference>
<dbReference type="SMART" id="SM00498">
    <property type="entry name" value="FH2"/>
    <property type="match status" value="1"/>
</dbReference>
<dbReference type="GO" id="GO:0005856">
    <property type="term" value="C:cytoskeleton"/>
    <property type="evidence" value="ECO:0007669"/>
    <property type="project" value="TreeGrafter"/>
</dbReference>
<feature type="region of interest" description="Disordered" evidence="2">
    <location>
        <begin position="313"/>
        <end position="415"/>
    </location>
</feature>
<dbReference type="STRING" id="44316.ENSEGOP00005009450"/>
<dbReference type="Pfam" id="PF18382">
    <property type="entry name" value="Formin_GBD_N"/>
    <property type="match status" value="1"/>
</dbReference>
<organism evidence="5 6">
    <name type="scientific">Chloebia gouldiae</name>
    <name type="common">Gouldian finch</name>
    <name type="synonym">Erythrura gouldiae</name>
    <dbReference type="NCBI Taxonomy" id="44316"/>
    <lineage>
        <taxon>Eukaryota</taxon>
        <taxon>Metazoa</taxon>
        <taxon>Chordata</taxon>
        <taxon>Craniata</taxon>
        <taxon>Vertebrata</taxon>
        <taxon>Euteleostomi</taxon>
        <taxon>Archelosauria</taxon>
        <taxon>Archosauria</taxon>
        <taxon>Dinosauria</taxon>
        <taxon>Saurischia</taxon>
        <taxon>Theropoda</taxon>
        <taxon>Coelurosauria</taxon>
        <taxon>Aves</taxon>
        <taxon>Neognathae</taxon>
        <taxon>Neoaves</taxon>
        <taxon>Telluraves</taxon>
        <taxon>Australaves</taxon>
        <taxon>Passeriformes</taxon>
        <taxon>Passeroidea</taxon>
        <taxon>Passeridae</taxon>
        <taxon>Chloebia</taxon>
    </lineage>
</organism>
<dbReference type="InterPro" id="IPR042201">
    <property type="entry name" value="FH2_Formin_sf"/>
</dbReference>
<evidence type="ECO:0000259" key="3">
    <source>
        <dbReference type="PROSITE" id="PS51232"/>
    </source>
</evidence>
<comment type="caution">
    <text evidence="5">The sequence shown here is derived from an EMBL/GenBank/DDBJ whole genome shotgun (WGS) entry which is preliminary data.</text>
</comment>
<protein>
    <recommendedName>
        <fullName evidence="7">FH1/FH2 domain-containing protein 1</fullName>
    </recommendedName>
</protein>
<keyword evidence="6" id="KW-1185">Reference proteome</keyword>
<dbReference type="InterPro" id="IPR056771">
    <property type="entry name" value="FH3_FHOD1-3-like"/>
</dbReference>
<dbReference type="OrthoDB" id="9806920at2759"/>
<dbReference type="GO" id="GO:0030866">
    <property type="term" value="P:cortical actin cytoskeleton organization"/>
    <property type="evidence" value="ECO:0007669"/>
    <property type="project" value="TreeGrafter"/>
</dbReference>
<dbReference type="PROSITE" id="PS51444">
    <property type="entry name" value="FH2"/>
    <property type="match status" value="1"/>
</dbReference>
<feature type="region of interest" description="Disordered" evidence="2">
    <location>
        <begin position="735"/>
        <end position="770"/>
    </location>
</feature>
<dbReference type="FunFam" id="1.25.10.10:FF:000056">
    <property type="entry name" value="FH1/FH2 domain-containing protein 3 isoform X1"/>
    <property type="match status" value="1"/>
</dbReference>
<evidence type="ECO:0000256" key="1">
    <source>
        <dbReference type="ARBA" id="ARBA00023203"/>
    </source>
</evidence>
<dbReference type="InterPro" id="IPR014768">
    <property type="entry name" value="GBD/FH3_dom"/>
</dbReference>
<dbReference type="SUPFAM" id="SSF48371">
    <property type="entry name" value="ARM repeat"/>
    <property type="match status" value="1"/>
</dbReference>
<dbReference type="InterPro" id="IPR016024">
    <property type="entry name" value="ARM-type_fold"/>
</dbReference>
<proteinExistence type="predicted"/>
<feature type="compositionally biased region" description="Pro residues" evidence="2">
    <location>
        <begin position="371"/>
        <end position="380"/>
    </location>
</feature>
<dbReference type="InterPro" id="IPR011989">
    <property type="entry name" value="ARM-like"/>
</dbReference>
<gene>
    <name evidence="5" type="ORF">DV515_00008166</name>
</gene>
<evidence type="ECO:0000313" key="5">
    <source>
        <dbReference type="EMBL" id="RLW01312.1"/>
    </source>
</evidence>
<feature type="compositionally biased region" description="Pro residues" evidence="2">
    <location>
        <begin position="735"/>
        <end position="757"/>
    </location>
</feature>
<dbReference type="GO" id="GO:0051015">
    <property type="term" value="F:actin filament binding"/>
    <property type="evidence" value="ECO:0007669"/>
    <property type="project" value="TreeGrafter"/>
</dbReference>
<reference evidence="5 6" key="1">
    <citation type="journal article" date="2018" name="Proc. R. Soc. B">
        <title>A non-coding region near Follistatin controls head colour polymorphism in the Gouldian finch.</title>
        <authorList>
            <person name="Toomey M.B."/>
            <person name="Marques C.I."/>
            <person name="Andrade P."/>
            <person name="Araujo P.M."/>
            <person name="Sabatino S."/>
            <person name="Gazda M.A."/>
            <person name="Afonso S."/>
            <person name="Lopes R.J."/>
            <person name="Corbo J.C."/>
            <person name="Carneiro M."/>
        </authorList>
    </citation>
    <scope>NUCLEOTIDE SEQUENCE [LARGE SCALE GENOMIC DNA]</scope>
    <source>
        <strain evidence="5">Red01</strain>
        <tissue evidence="5">Muscle</tissue>
    </source>
</reference>
<evidence type="ECO:0008006" key="7">
    <source>
        <dbReference type="Google" id="ProtNLM"/>
    </source>
</evidence>
<dbReference type="SUPFAM" id="SSF101447">
    <property type="entry name" value="Formin homology 2 domain (FH2 domain)"/>
    <property type="match status" value="1"/>
</dbReference>
<name>A0A3L8SGK6_CHLGU</name>
<feature type="domain" description="GBD/FH3" evidence="3">
    <location>
        <begin position="29"/>
        <end position="432"/>
    </location>
</feature>
<accession>A0A3L8SGK6</accession>
<feature type="region of interest" description="Disordered" evidence="2">
    <location>
        <begin position="514"/>
        <end position="534"/>
    </location>
</feature>
<evidence type="ECO:0000259" key="4">
    <source>
        <dbReference type="PROSITE" id="PS51444"/>
    </source>
</evidence>
<feature type="compositionally biased region" description="Polar residues" evidence="2">
    <location>
        <begin position="384"/>
        <end position="393"/>
    </location>
</feature>
<dbReference type="EMBL" id="QUSF01000023">
    <property type="protein sequence ID" value="RLW01312.1"/>
    <property type="molecule type" value="Genomic_DNA"/>
</dbReference>
<feature type="compositionally biased region" description="Basic residues" evidence="2">
    <location>
        <begin position="1261"/>
        <end position="1276"/>
    </location>
</feature>
<dbReference type="Proteomes" id="UP000276834">
    <property type="component" value="Unassembled WGS sequence"/>
</dbReference>